<accession>A0AAV1Z0Z2</accession>
<evidence type="ECO:0000313" key="7">
    <source>
        <dbReference type="Proteomes" id="UP001497382"/>
    </source>
</evidence>
<protein>
    <recommendedName>
        <fullName evidence="8">Thymosin beta</fullName>
    </recommendedName>
</protein>
<dbReference type="PANTHER" id="PTHR20940:SF1">
    <property type="entry name" value="CIBOULOT, ISOFORM A"/>
    <property type="match status" value="1"/>
</dbReference>
<comment type="caution">
    <text evidence="6">The sequence shown here is derived from an EMBL/GenBank/DDBJ whole genome shotgun (WGS) entry which is preliminary data.</text>
</comment>
<evidence type="ECO:0000256" key="2">
    <source>
        <dbReference type="ARBA" id="ARBA00009511"/>
    </source>
</evidence>
<dbReference type="PANTHER" id="PTHR20940">
    <property type="entry name" value="TETRA THYMOSIN"/>
    <property type="match status" value="1"/>
</dbReference>
<dbReference type="GO" id="GO:0005829">
    <property type="term" value="C:cytosol"/>
    <property type="evidence" value="ECO:0007669"/>
    <property type="project" value="TreeGrafter"/>
</dbReference>
<keyword evidence="7" id="KW-1185">Reference proteome</keyword>
<dbReference type="Gene3D" id="1.20.5.520">
    <property type="entry name" value="Single helix bin"/>
    <property type="match status" value="3"/>
</dbReference>
<dbReference type="AlphaFoldDB" id="A0AAV1Z0Z2"/>
<dbReference type="FunFam" id="1.20.5.520:FF:000001">
    <property type="entry name" value="Thymosin beta"/>
    <property type="match status" value="3"/>
</dbReference>
<dbReference type="SMART" id="SM00152">
    <property type="entry name" value="THY"/>
    <property type="match status" value="3"/>
</dbReference>
<organism evidence="6 7">
    <name type="scientific">Larinioides sclopetarius</name>
    <dbReference type="NCBI Taxonomy" id="280406"/>
    <lineage>
        <taxon>Eukaryota</taxon>
        <taxon>Metazoa</taxon>
        <taxon>Ecdysozoa</taxon>
        <taxon>Arthropoda</taxon>
        <taxon>Chelicerata</taxon>
        <taxon>Arachnida</taxon>
        <taxon>Araneae</taxon>
        <taxon>Araneomorphae</taxon>
        <taxon>Entelegynae</taxon>
        <taxon>Araneoidea</taxon>
        <taxon>Araneidae</taxon>
        <taxon>Larinioides</taxon>
    </lineage>
</organism>
<keyword evidence="4" id="KW-0206">Cytoskeleton</keyword>
<dbReference type="InterPro" id="IPR001152">
    <property type="entry name" value="Beta-thymosin"/>
</dbReference>
<dbReference type="Pfam" id="PF01290">
    <property type="entry name" value="Thymosin"/>
    <property type="match status" value="3"/>
</dbReference>
<evidence type="ECO:0000256" key="4">
    <source>
        <dbReference type="ARBA" id="ARBA00023212"/>
    </source>
</evidence>
<dbReference type="GO" id="GO:0005856">
    <property type="term" value="C:cytoskeleton"/>
    <property type="evidence" value="ECO:0007669"/>
    <property type="project" value="UniProtKB-SubCell"/>
</dbReference>
<feature type="compositionally biased region" description="Basic and acidic residues" evidence="5">
    <location>
        <begin position="166"/>
        <end position="177"/>
    </location>
</feature>
<keyword evidence="3" id="KW-0963">Cytoplasm</keyword>
<evidence type="ECO:0000256" key="1">
    <source>
        <dbReference type="ARBA" id="ARBA00004245"/>
    </source>
</evidence>
<sequence>MGYVGCIAKVTLFNIDLATGLGAPLERALDSPQTPLDAYRLSRCAPFPVNLLLPDISSLIAQSLLIMSSPAKEDLPKVPTDFKNELEKFDAGKMKHTETKEKNPLPSKEDLIQEKQRHEIFTDVSTFNKAKLKRTNTKEKIVLPTKEVIEQEKGSKAILQGIESFDPSKLKPTETQEKNPLPTKEDANEDSPPVLNCSSLLMEMIPEQASYAPNLT</sequence>
<evidence type="ECO:0008006" key="8">
    <source>
        <dbReference type="Google" id="ProtNLM"/>
    </source>
</evidence>
<comment type="similarity">
    <text evidence="2">Belongs to the thymosin beta family.</text>
</comment>
<evidence type="ECO:0000256" key="5">
    <source>
        <dbReference type="SAM" id="MobiDB-lite"/>
    </source>
</evidence>
<dbReference type="GO" id="GO:0007015">
    <property type="term" value="P:actin filament organization"/>
    <property type="evidence" value="ECO:0007669"/>
    <property type="project" value="InterPro"/>
</dbReference>
<dbReference type="CDD" id="cd22059">
    <property type="entry name" value="WH2_BetaT"/>
    <property type="match status" value="1"/>
</dbReference>
<dbReference type="Proteomes" id="UP001497382">
    <property type="component" value="Unassembled WGS sequence"/>
</dbReference>
<reference evidence="6 7" key="1">
    <citation type="submission" date="2024-04" db="EMBL/GenBank/DDBJ databases">
        <authorList>
            <person name="Rising A."/>
            <person name="Reimegard J."/>
            <person name="Sonavane S."/>
            <person name="Akerstrom W."/>
            <person name="Nylinder S."/>
            <person name="Hedman E."/>
            <person name="Kallberg Y."/>
        </authorList>
    </citation>
    <scope>NUCLEOTIDE SEQUENCE [LARGE SCALE GENOMIC DNA]</scope>
</reference>
<evidence type="ECO:0000256" key="3">
    <source>
        <dbReference type="ARBA" id="ARBA00022490"/>
    </source>
</evidence>
<evidence type="ECO:0000313" key="6">
    <source>
        <dbReference type="EMBL" id="CAL1265035.1"/>
    </source>
</evidence>
<comment type="subcellular location">
    <subcellularLocation>
        <location evidence="1">Cytoplasm</location>
        <location evidence="1">Cytoskeleton</location>
    </subcellularLocation>
</comment>
<dbReference type="InterPro" id="IPR038386">
    <property type="entry name" value="Beta-thymosin_sf"/>
</dbReference>
<dbReference type="EMBL" id="CAXIEN010000015">
    <property type="protein sequence ID" value="CAL1265035.1"/>
    <property type="molecule type" value="Genomic_DNA"/>
</dbReference>
<feature type="region of interest" description="Disordered" evidence="5">
    <location>
        <begin position="162"/>
        <end position="195"/>
    </location>
</feature>
<dbReference type="GO" id="GO:0003785">
    <property type="term" value="F:actin monomer binding"/>
    <property type="evidence" value="ECO:0007669"/>
    <property type="project" value="InterPro"/>
</dbReference>
<proteinExistence type="inferred from homology"/>
<name>A0AAV1Z0Z2_9ARAC</name>
<gene>
    <name evidence="6" type="ORF">LARSCL_LOCUS2300</name>
</gene>